<keyword evidence="2" id="KW-1185">Reference proteome</keyword>
<comment type="caution">
    <text evidence="1">The sequence shown here is derived from an EMBL/GenBank/DDBJ whole genome shotgun (WGS) entry which is preliminary data.</text>
</comment>
<proteinExistence type="predicted"/>
<dbReference type="RefSeq" id="WP_188404398.1">
    <property type="nucleotide sequence ID" value="NZ_BMCE01000005.1"/>
</dbReference>
<name>A0ABS2Z7L6_9BACL</name>
<gene>
    <name evidence="1" type="ORF">JYA64_01470</name>
</gene>
<evidence type="ECO:0000313" key="1">
    <source>
        <dbReference type="EMBL" id="MBN3543968.1"/>
    </source>
</evidence>
<sequence>MIKRIKKEKRQIGDVLPYILKDNVQLGTSTLACPLPGLKLCSSQFLPFKFMAKRIKRAGEQLSGRKKGENTKK</sequence>
<accession>A0ABS2Z7L6</accession>
<evidence type="ECO:0000313" key="2">
    <source>
        <dbReference type="Proteomes" id="UP001319060"/>
    </source>
</evidence>
<dbReference type="Proteomes" id="UP001319060">
    <property type="component" value="Unassembled WGS sequence"/>
</dbReference>
<reference evidence="1 2" key="1">
    <citation type="submission" date="2021-01" db="EMBL/GenBank/DDBJ databases">
        <title>Genome Sequencing of Type Strains.</title>
        <authorList>
            <person name="Lemaire J.F."/>
            <person name="Inderbitzin P."/>
            <person name="Collins S.B."/>
            <person name="Wespe N."/>
            <person name="Knight-Connoni V."/>
        </authorList>
    </citation>
    <scope>NUCLEOTIDE SEQUENCE [LARGE SCALE GENOMIC DNA]</scope>
    <source>
        <strain evidence="1 2">DSM 14730</strain>
    </source>
</reference>
<protein>
    <submittedName>
        <fullName evidence="1">Uncharacterized protein</fullName>
    </submittedName>
</protein>
<dbReference type="PROSITE" id="PS51257">
    <property type="entry name" value="PROKAR_LIPOPROTEIN"/>
    <property type="match status" value="1"/>
</dbReference>
<organism evidence="1 2">
    <name type="scientific">Fictibacillus barbaricus</name>
    <dbReference type="NCBI Taxonomy" id="182136"/>
    <lineage>
        <taxon>Bacteria</taxon>
        <taxon>Bacillati</taxon>
        <taxon>Bacillota</taxon>
        <taxon>Bacilli</taxon>
        <taxon>Bacillales</taxon>
        <taxon>Fictibacillaceae</taxon>
        <taxon>Fictibacillus</taxon>
    </lineage>
</organism>
<dbReference type="EMBL" id="JAFHKS010000038">
    <property type="protein sequence ID" value="MBN3543968.1"/>
    <property type="molecule type" value="Genomic_DNA"/>
</dbReference>